<dbReference type="Pfam" id="PF03548">
    <property type="entry name" value="LolA"/>
    <property type="match status" value="1"/>
</dbReference>
<dbReference type="InterPro" id="IPR004564">
    <property type="entry name" value="OM_lipoprot_carrier_LolA-like"/>
</dbReference>
<evidence type="ECO:0000256" key="5">
    <source>
        <dbReference type="ARBA" id="ARBA00022448"/>
    </source>
</evidence>
<dbReference type="Gene3D" id="2.50.20.10">
    <property type="entry name" value="Lipoprotein localisation LolA/LolB/LppX"/>
    <property type="match status" value="1"/>
</dbReference>
<gene>
    <name evidence="10" type="primary">lolA</name>
    <name evidence="10" type="ORF">CNE99_04780</name>
</gene>
<dbReference type="NCBIfam" id="TIGR00547">
    <property type="entry name" value="lolA"/>
    <property type="match status" value="1"/>
</dbReference>
<keyword evidence="10" id="KW-0449">Lipoprotein</keyword>
<keyword evidence="7" id="KW-0574">Periplasm</keyword>
<dbReference type="SUPFAM" id="SSF89392">
    <property type="entry name" value="Prokaryotic lipoproteins and lipoprotein localization factors"/>
    <property type="match status" value="1"/>
</dbReference>
<evidence type="ECO:0000256" key="7">
    <source>
        <dbReference type="ARBA" id="ARBA00022764"/>
    </source>
</evidence>
<evidence type="ECO:0000256" key="9">
    <source>
        <dbReference type="ARBA" id="ARBA00023186"/>
    </source>
</evidence>
<comment type="caution">
    <text evidence="10">The sequence shown here is derived from an EMBL/GenBank/DDBJ whole genome shotgun (WGS) entry which is preliminary data.</text>
</comment>
<keyword evidence="8" id="KW-0653">Protein transport</keyword>
<keyword evidence="9" id="KW-0143">Chaperone</keyword>
<evidence type="ECO:0000256" key="2">
    <source>
        <dbReference type="ARBA" id="ARBA00007615"/>
    </source>
</evidence>
<keyword evidence="5" id="KW-0813">Transport</keyword>
<dbReference type="CDD" id="cd16325">
    <property type="entry name" value="LolA"/>
    <property type="match status" value="1"/>
</dbReference>
<dbReference type="PANTHER" id="PTHR35869">
    <property type="entry name" value="OUTER-MEMBRANE LIPOPROTEIN CARRIER PROTEIN"/>
    <property type="match status" value="1"/>
</dbReference>
<dbReference type="InterPro" id="IPR018323">
    <property type="entry name" value="OM_lipoprot_carrier_LolA_Pbac"/>
</dbReference>
<dbReference type="GO" id="GO:0042953">
    <property type="term" value="P:lipoprotein transport"/>
    <property type="evidence" value="ECO:0007669"/>
    <property type="project" value="InterPro"/>
</dbReference>
<dbReference type="PANTHER" id="PTHR35869:SF1">
    <property type="entry name" value="OUTER-MEMBRANE LIPOPROTEIN CARRIER PROTEIN"/>
    <property type="match status" value="1"/>
</dbReference>
<dbReference type="GO" id="GO:0044874">
    <property type="term" value="P:lipoprotein localization to outer membrane"/>
    <property type="evidence" value="ECO:0007669"/>
    <property type="project" value="TreeGrafter"/>
</dbReference>
<evidence type="ECO:0000256" key="6">
    <source>
        <dbReference type="ARBA" id="ARBA00022729"/>
    </source>
</evidence>
<evidence type="ECO:0000313" key="11">
    <source>
        <dbReference type="Proteomes" id="UP000219327"/>
    </source>
</evidence>
<evidence type="ECO:0000256" key="3">
    <source>
        <dbReference type="ARBA" id="ARBA00011245"/>
    </source>
</evidence>
<comment type="similarity">
    <text evidence="2">Belongs to the LolA family.</text>
</comment>
<dbReference type="EMBL" id="NTKD01000018">
    <property type="protein sequence ID" value="PDH39857.1"/>
    <property type="molecule type" value="Genomic_DNA"/>
</dbReference>
<keyword evidence="6" id="KW-0732">Signal</keyword>
<dbReference type="InterPro" id="IPR029046">
    <property type="entry name" value="LolA/LolB/LppX"/>
</dbReference>
<proteinExistence type="inferred from homology"/>
<evidence type="ECO:0000256" key="4">
    <source>
        <dbReference type="ARBA" id="ARBA00014035"/>
    </source>
</evidence>
<dbReference type="GO" id="GO:0030288">
    <property type="term" value="C:outer membrane-bounded periplasmic space"/>
    <property type="evidence" value="ECO:0007669"/>
    <property type="project" value="TreeGrafter"/>
</dbReference>
<accession>A0A2A5WUG0</accession>
<evidence type="ECO:0000313" key="10">
    <source>
        <dbReference type="EMBL" id="PDH39857.1"/>
    </source>
</evidence>
<dbReference type="AlphaFoldDB" id="A0A2A5WUG0"/>
<comment type="subcellular location">
    <subcellularLocation>
        <location evidence="1">Periplasm</location>
    </subcellularLocation>
</comment>
<name>A0A2A5WUG0_9GAMM</name>
<organism evidence="10 11">
    <name type="scientific">OM182 bacterium MED-G24</name>
    <dbReference type="NCBI Taxonomy" id="1986255"/>
    <lineage>
        <taxon>Bacteria</taxon>
        <taxon>Pseudomonadati</taxon>
        <taxon>Pseudomonadota</taxon>
        <taxon>Gammaproteobacteria</taxon>
        <taxon>OMG group</taxon>
        <taxon>OM182 clade</taxon>
    </lineage>
</organism>
<dbReference type="Proteomes" id="UP000219327">
    <property type="component" value="Unassembled WGS sequence"/>
</dbReference>
<reference evidence="10 11" key="1">
    <citation type="submission" date="2017-08" db="EMBL/GenBank/DDBJ databases">
        <title>Fine stratification of microbial communities through a metagenomic profile of the photic zone.</title>
        <authorList>
            <person name="Haro-Moreno J.M."/>
            <person name="Lopez-Perez M."/>
            <person name="De La Torre J."/>
            <person name="Picazo A."/>
            <person name="Camacho A."/>
            <person name="Rodriguez-Valera F."/>
        </authorList>
    </citation>
    <scope>NUCLEOTIDE SEQUENCE [LARGE SCALE GENOMIC DNA]</scope>
    <source>
        <strain evidence="10">MED-G24</strain>
    </source>
</reference>
<protein>
    <recommendedName>
        <fullName evidence="4">Outer-membrane lipoprotein carrier protein</fullName>
    </recommendedName>
</protein>
<comment type="subunit">
    <text evidence="3">Monomer.</text>
</comment>
<evidence type="ECO:0000256" key="1">
    <source>
        <dbReference type="ARBA" id="ARBA00004418"/>
    </source>
</evidence>
<evidence type="ECO:0000256" key="8">
    <source>
        <dbReference type="ARBA" id="ARBA00022927"/>
    </source>
</evidence>
<sequence length="279" mass="31018">MDPVKSWQMNLQNRATPMPDDVVHLRDHNLALSARVSLSRWLLVVGMFVQGAYANDHNNHSSQVPGAVDVELIDGIEGVEGMKVARGESSAAPLIAHLNRIRSLHGRYRQETLSADHRTLQSTTGELWVDASQRFRIVADDPFEPVLVSDGQSFWNYDVGLDQVTISALNGDVQQVPVLLLSGQADKINEAFSVERFELEKTSGTGFREEYLLKPRSTESIFETITLGIEDDLPRTISVSDSLGQQTTIELTELQINPTLEDAIFELEIPPGIDVIDER</sequence>